<keyword evidence="9 12" id="KW-0066">ATP synthesis</keyword>
<evidence type="ECO:0000256" key="5">
    <source>
        <dbReference type="ARBA" id="ARBA00022781"/>
    </source>
</evidence>
<dbReference type="NCBIfam" id="TIGR01144">
    <property type="entry name" value="ATP_synt_b"/>
    <property type="match status" value="1"/>
</dbReference>
<evidence type="ECO:0000313" key="18">
    <source>
        <dbReference type="Proteomes" id="UP000247389"/>
    </source>
</evidence>
<reference evidence="15 18" key="2">
    <citation type="submission" date="2018-04" db="EMBL/GenBank/DDBJ databases">
        <title>Subsurface microbial communities from deep shales in Ohio and West Virginia, USA.</title>
        <authorList>
            <person name="Wrighton K."/>
        </authorList>
    </citation>
    <scope>NUCLEOTIDE SEQUENCE [LARGE SCALE GENOMIC DNA]</scope>
    <source>
        <strain evidence="15 18">MSL28</strain>
    </source>
</reference>
<dbReference type="EMBL" id="FNEH01000006">
    <property type="protein sequence ID" value="SDI43640.1"/>
    <property type="molecule type" value="Genomic_DNA"/>
</dbReference>
<dbReference type="InterPro" id="IPR028987">
    <property type="entry name" value="ATP_synth_B-like_membr_sf"/>
</dbReference>
<evidence type="ECO:0000256" key="1">
    <source>
        <dbReference type="ARBA" id="ARBA00005513"/>
    </source>
</evidence>
<dbReference type="GO" id="GO:0046933">
    <property type="term" value="F:proton-transporting ATP synthase activity, rotational mechanism"/>
    <property type="evidence" value="ECO:0007669"/>
    <property type="project" value="UniProtKB-UniRule"/>
</dbReference>
<evidence type="ECO:0000313" key="15">
    <source>
        <dbReference type="EMBL" id="PXV70061.1"/>
    </source>
</evidence>
<evidence type="ECO:0000313" key="16">
    <source>
        <dbReference type="EMBL" id="SDI43640.1"/>
    </source>
</evidence>
<evidence type="ECO:0000256" key="6">
    <source>
        <dbReference type="ARBA" id="ARBA00022989"/>
    </source>
</evidence>
<dbReference type="GO" id="GO:0012505">
    <property type="term" value="C:endomembrane system"/>
    <property type="evidence" value="ECO:0007669"/>
    <property type="project" value="UniProtKB-SubCell"/>
</dbReference>
<evidence type="ECO:0000256" key="9">
    <source>
        <dbReference type="ARBA" id="ARBA00023310"/>
    </source>
</evidence>
<dbReference type="InterPro" id="IPR005864">
    <property type="entry name" value="ATP_synth_F0_bsu_bac"/>
</dbReference>
<evidence type="ECO:0000256" key="8">
    <source>
        <dbReference type="ARBA" id="ARBA00023136"/>
    </source>
</evidence>
<dbReference type="HAMAP" id="MF_01398">
    <property type="entry name" value="ATP_synth_b_bprime"/>
    <property type="match status" value="1"/>
</dbReference>
<evidence type="ECO:0000256" key="12">
    <source>
        <dbReference type="HAMAP-Rule" id="MF_01398"/>
    </source>
</evidence>
<reference evidence="16 17" key="1">
    <citation type="submission" date="2016-10" db="EMBL/GenBank/DDBJ databases">
        <authorList>
            <person name="de Groot N.N."/>
        </authorList>
    </citation>
    <scope>NUCLEOTIDE SEQUENCE [LARGE SCALE GENOMIC DNA]</scope>
    <source>
        <strain evidence="16 17">WG7</strain>
    </source>
</reference>
<dbReference type="Proteomes" id="UP000247389">
    <property type="component" value="Unassembled WGS sequence"/>
</dbReference>
<evidence type="ECO:0000256" key="7">
    <source>
        <dbReference type="ARBA" id="ARBA00023065"/>
    </source>
</evidence>
<keyword evidence="14" id="KW-0175">Coiled coil</keyword>
<protein>
    <recommendedName>
        <fullName evidence="12">ATP synthase subunit b</fullName>
    </recommendedName>
    <alternativeName>
        <fullName evidence="12">ATP synthase F(0) sector subunit b</fullName>
    </alternativeName>
    <alternativeName>
        <fullName evidence="12">ATPase subunit I</fullName>
    </alternativeName>
    <alternativeName>
        <fullName evidence="12">F-type ATPase subunit b</fullName>
        <shortName evidence="12">F-ATPase subunit b</shortName>
    </alternativeName>
</protein>
<evidence type="ECO:0000256" key="11">
    <source>
        <dbReference type="ARBA" id="ARBA00037847"/>
    </source>
</evidence>
<keyword evidence="8 12" id="KW-0472">Membrane</keyword>
<evidence type="ECO:0000256" key="14">
    <source>
        <dbReference type="SAM" id="Coils"/>
    </source>
</evidence>
<evidence type="ECO:0000256" key="10">
    <source>
        <dbReference type="ARBA" id="ARBA00025198"/>
    </source>
</evidence>
<comment type="similarity">
    <text evidence="1 12 13">Belongs to the ATPase B chain family.</text>
</comment>
<evidence type="ECO:0000256" key="4">
    <source>
        <dbReference type="ARBA" id="ARBA00022692"/>
    </source>
</evidence>
<dbReference type="EMBL" id="QICM01000001">
    <property type="protein sequence ID" value="PXV70061.1"/>
    <property type="molecule type" value="Genomic_DNA"/>
</dbReference>
<keyword evidence="5 12" id="KW-0375">Hydrogen ion transport</keyword>
<accession>A0A1G8KL80</accession>
<feature type="transmembrane region" description="Helical" evidence="12">
    <location>
        <begin position="6"/>
        <end position="27"/>
    </location>
</feature>
<comment type="subunit">
    <text evidence="12">F-type ATPases have 2 components, F(1) - the catalytic core - and F(0) - the membrane proton channel. F(1) has five subunits: alpha(3), beta(3), gamma(1), delta(1), epsilon(1). F(0) has three main subunits: a(1), b(2) and c(10-14). The alpha and beta chains form an alternating ring which encloses part of the gamma chain. F(1) is attached to F(0) by a central stalk formed by the gamma and epsilon chains, while a peripheral stalk is formed by the delta and b chains.</text>
</comment>
<comment type="subcellular location">
    <subcellularLocation>
        <location evidence="12">Cell membrane</location>
        <topology evidence="12">Single-pass membrane protein</topology>
    </subcellularLocation>
    <subcellularLocation>
        <location evidence="11">Endomembrane system</location>
        <topology evidence="11">Single-pass membrane protein</topology>
    </subcellularLocation>
</comment>
<dbReference type="Pfam" id="PF00430">
    <property type="entry name" value="ATP-synt_B"/>
    <property type="match status" value="1"/>
</dbReference>
<dbReference type="PANTHER" id="PTHR33445:SF2">
    <property type="entry name" value="ATP SYNTHASE SUBUNIT B', CHLOROPLASTIC"/>
    <property type="match status" value="1"/>
</dbReference>
<dbReference type="Proteomes" id="UP000198945">
    <property type="component" value="Unassembled WGS sequence"/>
</dbReference>
<dbReference type="GO" id="GO:0045259">
    <property type="term" value="C:proton-transporting ATP synthase complex"/>
    <property type="evidence" value="ECO:0007669"/>
    <property type="project" value="UniProtKB-KW"/>
</dbReference>
<dbReference type="GO" id="GO:0005886">
    <property type="term" value="C:plasma membrane"/>
    <property type="evidence" value="ECO:0007669"/>
    <property type="project" value="UniProtKB-SubCell"/>
</dbReference>
<dbReference type="Gene3D" id="6.10.250.1580">
    <property type="match status" value="1"/>
</dbReference>
<dbReference type="CDD" id="cd06503">
    <property type="entry name" value="ATP-synt_Fo_b"/>
    <property type="match status" value="1"/>
</dbReference>
<organism evidence="16 17">
    <name type="scientific">Halanaerobium congolense</name>
    <dbReference type="NCBI Taxonomy" id="54121"/>
    <lineage>
        <taxon>Bacteria</taxon>
        <taxon>Bacillati</taxon>
        <taxon>Bacillota</taxon>
        <taxon>Clostridia</taxon>
        <taxon>Halanaerobiales</taxon>
        <taxon>Halanaerobiaceae</taxon>
        <taxon>Halanaerobium</taxon>
    </lineage>
</organism>
<name>A0A1G8KL80_9FIRM</name>
<dbReference type="InterPro" id="IPR002146">
    <property type="entry name" value="ATP_synth_b/b'su_bac/chlpt"/>
</dbReference>
<feature type="coiled-coil region" evidence="14">
    <location>
        <begin position="31"/>
        <end position="127"/>
    </location>
</feature>
<dbReference type="AlphaFoldDB" id="A0A1G8KL80"/>
<dbReference type="RefSeq" id="WP_089716721.1">
    <property type="nucleotide sequence ID" value="NZ_FNEH01000006.1"/>
</dbReference>
<evidence type="ECO:0000256" key="3">
    <source>
        <dbReference type="ARBA" id="ARBA00022547"/>
    </source>
</evidence>
<comment type="function">
    <text evidence="10 12">F(1)F(0) ATP synthase produces ATP from ADP in the presence of a proton or sodium gradient. F-type ATPases consist of two structural domains, F(1) containing the extramembraneous catalytic core and F(0) containing the membrane proton channel, linked together by a central stalk and a peripheral stalk. During catalysis, ATP synthesis in the catalytic domain of F(1) is coupled via a rotary mechanism of the central stalk subunits to proton translocation.</text>
</comment>
<evidence type="ECO:0000256" key="2">
    <source>
        <dbReference type="ARBA" id="ARBA00022448"/>
    </source>
</evidence>
<sequence length="166" mass="19307">MVNINTTMLWQLFNFFVLLFLLRKFLYSPVKEILDKRAAQINGDLDDAEARRKEAEEIKAEYEQKLKNAHTEAQEIVDKAETRANKKAKNIINEAEEKAENLKAKKLEEIEQAKKEAAAELRDSIANYTVLAANKLIREQLDENKHQQMIMDFIDDLDKEELGELQ</sequence>
<dbReference type="GO" id="GO:0046961">
    <property type="term" value="F:proton-transporting ATPase activity, rotational mechanism"/>
    <property type="evidence" value="ECO:0007669"/>
    <property type="project" value="TreeGrafter"/>
</dbReference>
<keyword evidence="7 12" id="KW-0406">Ion transport</keyword>
<gene>
    <name evidence="12" type="primary">atpF</name>
    <name evidence="15" type="ORF">C8C78_10153</name>
    <name evidence="16" type="ORF">SAMN04515654_10663</name>
</gene>
<evidence type="ECO:0000256" key="13">
    <source>
        <dbReference type="RuleBase" id="RU003848"/>
    </source>
</evidence>
<proteinExistence type="inferred from homology"/>
<keyword evidence="3 12" id="KW-0138">CF(0)</keyword>
<dbReference type="PANTHER" id="PTHR33445">
    <property type="entry name" value="ATP SYNTHASE SUBUNIT B', CHLOROPLASTIC"/>
    <property type="match status" value="1"/>
</dbReference>
<comment type="function">
    <text evidence="12">Component of the F(0) channel, it forms part of the peripheral stalk, linking F(1) to F(0).</text>
</comment>
<dbReference type="SUPFAM" id="SSF81573">
    <property type="entry name" value="F1F0 ATP synthase subunit B, membrane domain"/>
    <property type="match status" value="1"/>
</dbReference>
<keyword evidence="6 12" id="KW-1133">Transmembrane helix</keyword>
<keyword evidence="12" id="KW-1003">Cell membrane</keyword>
<dbReference type="InterPro" id="IPR050059">
    <property type="entry name" value="ATP_synthase_B_chain"/>
</dbReference>
<keyword evidence="2 12" id="KW-0813">Transport</keyword>
<evidence type="ECO:0000313" key="17">
    <source>
        <dbReference type="Proteomes" id="UP000198945"/>
    </source>
</evidence>
<keyword evidence="4 12" id="KW-0812">Transmembrane</keyword>